<protein>
    <submittedName>
        <fullName evidence="1">Uncharacterized protein</fullName>
    </submittedName>
</protein>
<evidence type="ECO:0000313" key="2">
    <source>
        <dbReference type="Proteomes" id="UP001651158"/>
    </source>
</evidence>
<gene>
    <name evidence="1" type="ORF">TcWFU_006507</name>
</gene>
<comment type="caution">
    <text evidence="1">The sequence shown here is derived from an EMBL/GenBank/DDBJ whole genome shotgun (WGS) entry which is preliminary data.</text>
</comment>
<dbReference type="InterPro" id="IPR016024">
    <property type="entry name" value="ARM-type_fold"/>
</dbReference>
<dbReference type="Gene3D" id="1.25.10.10">
    <property type="entry name" value="Leucine-rich Repeat Variant"/>
    <property type="match status" value="1"/>
</dbReference>
<proteinExistence type="predicted"/>
<dbReference type="Proteomes" id="UP001651158">
    <property type="component" value="Unassembled WGS sequence"/>
</dbReference>
<sequence length="866" mass="95642">MDLAPILIAASSSNPQEVQAASAQLEGLSTSDPLFLSHLVSVVLVPSVSLPTAAGIFGLVHLKNLVSNSTQWYQFDRTQQEFLINSLFQHLRQNPTPSPFVSEILGRVFRHEWSHGSWPEELWNTTIELGAWTPLRRCVQRAAALRLTSRRRVLASHICAILPRLVGLWIESNSSELLHTIYTCITVVDASAAGDMMLMHSETRSPVIPMAGLIALTMEEAARFYLPEPSGTWNLSPHLSEHLEAILPLAIEELIAGEAKMKEVGLRCAQFLLEVAPGQWCGRVDALLAMTATLPVEPLVAGRRMALLVRRALVNSNSLETIRQNCIEALLQLTEYFVANFNPRSFRIAIHLAATHCLSWLFENPLFPPDTLSKAPASTLQQILDCLASLTQEVEEVETQLLILRYLQSIFENADVEMHFGCFINTIQRLWQIGEGTMTLRAGLVDLITTVMRALNADVTSAAVISASGQLTCLTIPSVLLPGLTRFIRVGCDEGDGSGDAVDVEVLGDSCLRLWYSLVAGSGAVWFPPLESLMPLLTDSQCSEGNGCEAGRSKQTLYDRLETAEQAQLFFGIATGCLRLAASSQFLTTWTEAFWRPLVRETITVNAMRADIVAAKFVNSALDVPVDEKCDLLLEQLRLLAAWCSQLIQFRVAFPPSVCYLLILHARVCLLQSPVEVHNDSAFKSNQLRLLLLAQLATSSKHWKFLLALLTTVEASASATRDFQQDCLLLSDRHSSVVNGDRNGCQRCLDALLKRLLDRADALSNRLHRRCFALASIYCLRYLTPSDQLYAEYLEPVVSLCVQVLHEVDDCRPATAVDETAWIAPSTLALSHKLKASLQHFLDDASAIVATYVDSALLSQFNAKLF</sequence>
<dbReference type="SUPFAM" id="SSF48371">
    <property type="entry name" value="ARM repeat"/>
    <property type="match status" value="1"/>
</dbReference>
<accession>A0ABR4Q2D8</accession>
<organism evidence="1 2">
    <name type="scientific">Taenia crassiceps</name>
    <dbReference type="NCBI Taxonomy" id="6207"/>
    <lineage>
        <taxon>Eukaryota</taxon>
        <taxon>Metazoa</taxon>
        <taxon>Spiralia</taxon>
        <taxon>Lophotrochozoa</taxon>
        <taxon>Platyhelminthes</taxon>
        <taxon>Cestoda</taxon>
        <taxon>Eucestoda</taxon>
        <taxon>Cyclophyllidea</taxon>
        <taxon>Taeniidae</taxon>
        <taxon>Taenia</taxon>
    </lineage>
</organism>
<evidence type="ECO:0000313" key="1">
    <source>
        <dbReference type="EMBL" id="KAL5103732.1"/>
    </source>
</evidence>
<dbReference type="EMBL" id="JAKROA010000016">
    <property type="protein sequence ID" value="KAL5103732.1"/>
    <property type="molecule type" value="Genomic_DNA"/>
</dbReference>
<keyword evidence="2" id="KW-1185">Reference proteome</keyword>
<reference evidence="1 2" key="1">
    <citation type="journal article" date="2022" name="Front. Cell. Infect. Microbiol.">
        <title>The Genomes of Two Strains of Taenia crassiceps the Animal Model for the Study of Human Cysticercosis.</title>
        <authorList>
            <person name="Bobes R.J."/>
            <person name="Estrada K."/>
            <person name="Rios-Valencia D.G."/>
            <person name="Calderon-Gallegos A."/>
            <person name="de la Torre P."/>
            <person name="Carrero J.C."/>
            <person name="Sanchez-Flores A."/>
            <person name="Laclette J.P."/>
        </authorList>
    </citation>
    <scope>NUCLEOTIDE SEQUENCE [LARGE SCALE GENOMIC DNA]</scope>
    <source>
        <strain evidence="1">WFUcys</strain>
    </source>
</reference>
<name>A0ABR4Q2D8_9CEST</name>
<dbReference type="InterPro" id="IPR011989">
    <property type="entry name" value="ARM-like"/>
</dbReference>